<evidence type="ECO:0000313" key="1">
    <source>
        <dbReference type="EMBL" id="KAL0480779.1"/>
    </source>
</evidence>
<name>A0AAW2YVV0_9EUKA</name>
<evidence type="ECO:0000313" key="2">
    <source>
        <dbReference type="Proteomes" id="UP001431209"/>
    </source>
</evidence>
<gene>
    <name evidence="1" type="ORF">AKO1_006929</name>
</gene>
<organism evidence="1 2">
    <name type="scientific">Acrasis kona</name>
    <dbReference type="NCBI Taxonomy" id="1008807"/>
    <lineage>
        <taxon>Eukaryota</taxon>
        <taxon>Discoba</taxon>
        <taxon>Heterolobosea</taxon>
        <taxon>Tetramitia</taxon>
        <taxon>Eutetramitia</taxon>
        <taxon>Acrasidae</taxon>
        <taxon>Acrasis</taxon>
    </lineage>
</organism>
<dbReference type="Proteomes" id="UP001431209">
    <property type="component" value="Unassembled WGS sequence"/>
</dbReference>
<protein>
    <submittedName>
        <fullName evidence="1">CHI3L1</fullName>
    </submittedName>
</protein>
<proteinExistence type="predicted"/>
<sequence length="203" mass="22951">MSIESQFQSVLDSLKKNAPNLSPKIIPRGYDDNNLALFCPGKKEKEHLSDAIKKNEPTVCDTKNCGLEAQLTFTTLWSIQIQSKTYVLEGGQYLCPKCEKCVSLEKIITKSSDDNYIESLKHFASVNQLQDSDLYQSQRLYNDAYTLQILTCSIPQFKVAVRKGNKIEPITEGSHTVEDLLTILFNKDKEVNEDSSDDDDDDE</sequence>
<accession>A0AAW2YVV0</accession>
<reference evidence="1 2" key="1">
    <citation type="submission" date="2024-03" db="EMBL/GenBank/DDBJ databases">
        <title>The Acrasis kona genome and developmental transcriptomes reveal deep origins of eukaryotic multicellular pathways.</title>
        <authorList>
            <person name="Sheikh S."/>
            <person name="Fu C.-J."/>
            <person name="Brown M.W."/>
            <person name="Baldauf S.L."/>
        </authorList>
    </citation>
    <scope>NUCLEOTIDE SEQUENCE [LARGE SCALE GENOMIC DNA]</scope>
    <source>
        <strain evidence="1 2">ATCC MYA-3509</strain>
    </source>
</reference>
<dbReference type="EMBL" id="JAOPGA020000687">
    <property type="protein sequence ID" value="KAL0480779.1"/>
    <property type="molecule type" value="Genomic_DNA"/>
</dbReference>
<keyword evidence="2" id="KW-1185">Reference proteome</keyword>
<dbReference type="AlphaFoldDB" id="A0AAW2YVV0"/>
<comment type="caution">
    <text evidence="1">The sequence shown here is derived from an EMBL/GenBank/DDBJ whole genome shotgun (WGS) entry which is preliminary data.</text>
</comment>